<organism evidence="1 2">
    <name type="scientific">Adineta ricciae</name>
    <name type="common">Rotifer</name>
    <dbReference type="NCBI Taxonomy" id="249248"/>
    <lineage>
        <taxon>Eukaryota</taxon>
        <taxon>Metazoa</taxon>
        <taxon>Spiralia</taxon>
        <taxon>Gnathifera</taxon>
        <taxon>Rotifera</taxon>
        <taxon>Eurotatoria</taxon>
        <taxon>Bdelloidea</taxon>
        <taxon>Adinetida</taxon>
        <taxon>Adinetidae</taxon>
        <taxon>Adineta</taxon>
    </lineage>
</organism>
<reference evidence="1" key="1">
    <citation type="submission" date="2021-02" db="EMBL/GenBank/DDBJ databases">
        <authorList>
            <person name="Nowell W R."/>
        </authorList>
    </citation>
    <scope>NUCLEOTIDE SEQUENCE</scope>
</reference>
<name>A0A816HJ73_ADIRI</name>
<protein>
    <submittedName>
        <fullName evidence="1">Uncharacterized protein</fullName>
    </submittedName>
</protein>
<evidence type="ECO:0000313" key="2">
    <source>
        <dbReference type="Proteomes" id="UP000663828"/>
    </source>
</evidence>
<accession>A0A816HJ73</accession>
<gene>
    <name evidence="1" type="ORF">XAT740_LOCUS62704</name>
</gene>
<dbReference type="Proteomes" id="UP000663828">
    <property type="component" value="Unassembled WGS sequence"/>
</dbReference>
<comment type="caution">
    <text evidence="1">The sequence shown here is derived from an EMBL/GenBank/DDBJ whole genome shotgun (WGS) entry which is preliminary data.</text>
</comment>
<sequence>MFLCERCKQHLQSCRQVRARPTPLDIIQAHFNKYSGIGDARSWLLETMNRFKSQRLRRDDQFEAISLLLKGEAYLWYTANIEIILNFEIFNKLFLEQCVASTASTTISIRGTGASATDVFSWFTG</sequence>
<keyword evidence="2" id="KW-1185">Reference proteome</keyword>
<evidence type="ECO:0000313" key="1">
    <source>
        <dbReference type="EMBL" id="CAF1688112.1"/>
    </source>
</evidence>
<proteinExistence type="predicted"/>
<dbReference type="EMBL" id="CAJNOR010018057">
    <property type="protein sequence ID" value="CAF1688112.1"/>
    <property type="molecule type" value="Genomic_DNA"/>
</dbReference>
<dbReference type="AlphaFoldDB" id="A0A816HJ73"/>